<keyword evidence="7" id="KW-0046">Antibiotic resistance</keyword>
<dbReference type="CDD" id="cd17321">
    <property type="entry name" value="MFS_MMR_MDR_like"/>
    <property type="match status" value="1"/>
</dbReference>
<feature type="transmembrane region" description="Helical" evidence="9">
    <location>
        <begin position="369"/>
        <end position="392"/>
    </location>
</feature>
<dbReference type="PROSITE" id="PS50850">
    <property type="entry name" value="MFS"/>
    <property type="match status" value="1"/>
</dbReference>
<gene>
    <name evidence="11" type="ORF">FHS42_001246</name>
</gene>
<dbReference type="PANTHER" id="PTHR42718:SF49">
    <property type="entry name" value="EXPORT PROTEIN"/>
    <property type="match status" value="1"/>
</dbReference>
<feature type="region of interest" description="Disordered" evidence="8">
    <location>
        <begin position="528"/>
        <end position="555"/>
    </location>
</feature>
<feature type="domain" description="Major facilitator superfamily (MFS) profile" evidence="10">
    <location>
        <begin position="19"/>
        <end position="527"/>
    </location>
</feature>
<feature type="transmembrane region" description="Helical" evidence="9">
    <location>
        <begin position="337"/>
        <end position="357"/>
    </location>
</feature>
<feature type="transmembrane region" description="Helical" evidence="9">
    <location>
        <begin position="504"/>
        <end position="523"/>
    </location>
</feature>
<dbReference type="InterPro" id="IPR036259">
    <property type="entry name" value="MFS_trans_sf"/>
</dbReference>
<dbReference type="Pfam" id="PF07690">
    <property type="entry name" value="MFS_1"/>
    <property type="match status" value="1"/>
</dbReference>
<evidence type="ECO:0000256" key="7">
    <source>
        <dbReference type="ARBA" id="ARBA00023251"/>
    </source>
</evidence>
<reference evidence="11 12" key="1">
    <citation type="submission" date="2020-08" db="EMBL/GenBank/DDBJ databases">
        <title>Genomic Encyclopedia of Type Strains, Phase III (KMG-III): the genomes of soil and plant-associated and newly described type strains.</title>
        <authorList>
            <person name="Whitman W."/>
        </authorList>
    </citation>
    <scope>NUCLEOTIDE SEQUENCE [LARGE SCALE GENOMIC DNA]</scope>
    <source>
        <strain evidence="11 12">CECT 8305</strain>
    </source>
</reference>
<dbReference type="InterPro" id="IPR004638">
    <property type="entry name" value="EmrB-like"/>
</dbReference>
<feature type="transmembrane region" description="Helical" evidence="9">
    <location>
        <begin position="202"/>
        <end position="224"/>
    </location>
</feature>
<dbReference type="Gene3D" id="1.20.1250.20">
    <property type="entry name" value="MFS general substrate transporter like domains"/>
    <property type="match status" value="1"/>
</dbReference>
<feature type="transmembrane region" description="Helical" evidence="9">
    <location>
        <begin position="309"/>
        <end position="330"/>
    </location>
</feature>
<organism evidence="11 12">
    <name type="scientific">Streptomyces zagrosensis</name>
    <dbReference type="NCBI Taxonomy" id="1042984"/>
    <lineage>
        <taxon>Bacteria</taxon>
        <taxon>Bacillati</taxon>
        <taxon>Actinomycetota</taxon>
        <taxon>Actinomycetes</taxon>
        <taxon>Kitasatosporales</taxon>
        <taxon>Streptomycetaceae</taxon>
        <taxon>Streptomyces</taxon>
    </lineage>
</organism>
<dbReference type="AlphaFoldDB" id="A0A7W9Q5X4"/>
<evidence type="ECO:0000256" key="5">
    <source>
        <dbReference type="ARBA" id="ARBA00022989"/>
    </source>
</evidence>
<feature type="transmembrane region" description="Helical" evidence="9">
    <location>
        <begin position="20"/>
        <end position="41"/>
    </location>
</feature>
<name>A0A7W9Q5X4_9ACTN</name>
<feature type="compositionally biased region" description="Basic and acidic residues" evidence="8">
    <location>
        <begin position="544"/>
        <end position="555"/>
    </location>
</feature>
<feature type="transmembrane region" description="Helical" evidence="9">
    <location>
        <begin position="171"/>
        <end position="190"/>
    </location>
</feature>
<dbReference type="InterPro" id="IPR011701">
    <property type="entry name" value="MFS"/>
</dbReference>
<feature type="region of interest" description="Disordered" evidence="8">
    <location>
        <begin position="441"/>
        <end position="464"/>
    </location>
</feature>
<keyword evidence="5 9" id="KW-1133">Transmembrane helix</keyword>
<keyword evidence="6 9" id="KW-0472">Membrane</keyword>
<feature type="transmembrane region" description="Helical" evidence="9">
    <location>
        <begin position="110"/>
        <end position="132"/>
    </location>
</feature>
<accession>A0A7W9Q5X4</accession>
<dbReference type="NCBIfam" id="TIGR00711">
    <property type="entry name" value="efflux_EmrB"/>
    <property type="match status" value="1"/>
</dbReference>
<feature type="transmembrane region" description="Helical" evidence="9">
    <location>
        <begin position="61"/>
        <end position="80"/>
    </location>
</feature>
<dbReference type="GO" id="GO:0005886">
    <property type="term" value="C:plasma membrane"/>
    <property type="evidence" value="ECO:0007669"/>
    <property type="project" value="UniProtKB-SubCell"/>
</dbReference>
<dbReference type="PRINTS" id="PR01036">
    <property type="entry name" value="TCRTETB"/>
</dbReference>
<dbReference type="RefSeq" id="WP_184569457.1">
    <property type="nucleotide sequence ID" value="NZ_JACHJL010000002.1"/>
</dbReference>
<keyword evidence="12" id="KW-1185">Reference proteome</keyword>
<comment type="subcellular location">
    <subcellularLocation>
        <location evidence="1">Cell membrane</location>
        <topology evidence="1">Multi-pass membrane protein</topology>
    </subcellularLocation>
</comment>
<feature type="transmembrane region" description="Helical" evidence="9">
    <location>
        <begin position="273"/>
        <end position="297"/>
    </location>
</feature>
<dbReference type="Gene3D" id="1.20.1720.10">
    <property type="entry name" value="Multidrug resistance protein D"/>
    <property type="match status" value="1"/>
</dbReference>
<evidence type="ECO:0000256" key="9">
    <source>
        <dbReference type="SAM" id="Phobius"/>
    </source>
</evidence>
<evidence type="ECO:0000313" key="11">
    <source>
        <dbReference type="EMBL" id="MBB5934220.1"/>
    </source>
</evidence>
<keyword evidence="2" id="KW-0813">Transport</keyword>
<evidence type="ECO:0000256" key="6">
    <source>
        <dbReference type="ARBA" id="ARBA00023136"/>
    </source>
</evidence>
<proteinExistence type="predicted"/>
<dbReference type="Proteomes" id="UP000588098">
    <property type="component" value="Unassembled WGS sequence"/>
</dbReference>
<evidence type="ECO:0000259" key="10">
    <source>
        <dbReference type="PROSITE" id="PS50850"/>
    </source>
</evidence>
<keyword evidence="4 9" id="KW-0812">Transmembrane</keyword>
<dbReference type="InterPro" id="IPR020846">
    <property type="entry name" value="MFS_dom"/>
</dbReference>
<keyword evidence="3" id="KW-1003">Cell membrane</keyword>
<sequence length="555" mass="55969">MSIPGGAGAPAGVRGKWWPLVAITLGNFMLIMDVTIVNSALPEVARDLDASFTSLQWVMDIYALALAALLMAAGSVADLFGRRRVYLLGLAVFALSSLACGLAPNEGLLVAARAVQGVGAAAMFATNTPLLMATYTGRDRGVAFGVWGGTSGAAAAVGPVLGGLLTEYADWRAIFLVNLPLTAFTAWLTLRTLGESKGRTDVRVDWAGAAFFTAFAGALTYGLIRGGEAGWSDTGAVLSLAASGLALIGFTVVERRLKHPMFDLGLLRRPSFVVLMVAAALLQACAFPYLTYVAMWLQSVLGMSPIEGGLAVTPLAVAALVVGAVGGRLLSNLPPKVPVGVGLLLVGAGALINAALVDGDADWTALTPGMTVTGLGVGLAMTVLVSAALGLVPAERSGMASGAVNTARQFGYALGIAVLGTIFAARVRSAFTSGATANGTGADAGVGGDGGQSEAAAKHAADHAAEAISGGHGDAVISAASPGPARHAVERLVGDSFTAGIDRVCLIAGFTAVAAALLVFAVVRDERAPTGAPHATSTPPAAEDPDRREPAAAME</sequence>
<dbReference type="PANTHER" id="PTHR42718">
    <property type="entry name" value="MAJOR FACILITATOR SUPERFAMILY MULTIDRUG TRANSPORTER MFSC"/>
    <property type="match status" value="1"/>
</dbReference>
<protein>
    <submittedName>
        <fullName evidence="11">EmrB/QacA subfamily drug resistance transporter</fullName>
    </submittedName>
</protein>
<evidence type="ECO:0000256" key="3">
    <source>
        <dbReference type="ARBA" id="ARBA00022475"/>
    </source>
</evidence>
<feature type="transmembrane region" description="Helical" evidence="9">
    <location>
        <begin position="85"/>
        <end position="104"/>
    </location>
</feature>
<feature type="transmembrane region" description="Helical" evidence="9">
    <location>
        <begin position="236"/>
        <end position="253"/>
    </location>
</feature>
<feature type="transmembrane region" description="Helical" evidence="9">
    <location>
        <begin position="144"/>
        <end position="165"/>
    </location>
</feature>
<dbReference type="SUPFAM" id="SSF103473">
    <property type="entry name" value="MFS general substrate transporter"/>
    <property type="match status" value="1"/>
</dbReference>
<feature type="compositionally biased region" description="Gly residues" evidence="8">
    <location>
        <begin position="442"/>
        <end position="451"/>
    </location>
</feature>
<dbReference type="GO" id="GO:0022857">
    <property type="term" value="F:transmembrane transporter activity"/>
    <property type="evidence" value="ECO:0007669"/>
    <property type="project" value="InterPro"/>
</dbReference>
<evidence type="ECO:0000256" key="2">
    <source>
        <dbReference type="ARBA" id="ARBA00022448"/>
    </source>
</evidence>
<evidence type="ECO:0000256" key="4">
    <source>
        <dbReference type="ARBA" id="ARBA00022692"/>
    </source>
</evidence>
<evidence type="ECO:0000313" key="12">
    <source>
        <dbReference type="Proteomes" id="UP000588098"/>
    </source>
</evidence>
<dbReference type="GO" id="GO:0046677">
    <property type="term" value="P:response to antibiotic"/>
    <property type="evidence" value="ECO:0007669"/>
    <property type="project" value="UniProtKB-KW"/>
</dbReference>
<dbReference type="EMBL" id="JACHJL010000002">
    <property type="protein sequence ID" value="MBB5934220.1"/>
    <property type="molecule type" value="Genomic_DNA"/>
</dbReference>
<evidence type="ECO:0000256" key="8">
    <source>
        <dbReference type="SAM" id="MobiDB-lite"/>
    </source>
</evidence>
<comment type="caution">
    <text evidence="11">The sequence shown here is derived from an EMBL/GenBank/DDBJ whole genome shotgun (WGS) entry which is preliminary data.</text>
</comment>
<evidence type="ECO:0000256" key="1">
    <source>
        <dbReference type="ARBA" id="ARBA00004651"/>
    </source>
</evidence>